<gene>
    <name evidence="1" type="ORF">CEXT_347621</name>
</gene>
<dbReference type="EMBL" id="BPLR01009003">
    <property type="protein sequence ID" value="GIY28925.1"/>
    <property type="molecule type" value="Genomic_DNA"/>
</dbReference>
<sequence>MIDGHHSLDKKVIVFGTDNGFFTSALWTLSRQESNQKTVDERRAKLRRLNPVGTQLISHQILHVDGNFPFCPEGRRFLENSTPTPPPLFRRTALPGNLSWAKLFFLSIFEKSLPIPGVEEDLLGGEVCLLESGSSSKLVHLGDGKRSMGDVLWRTFLGKISTGSHFNTALKGCNEIKLPKSKKK</sequence>
<name>A0AAV4S919_CAEEX</name>
<dbReference type="Proteomes" id="UP001054945">
    <property type="component" value="Unassembled WGS sequence"/>
</dbReference>
<comment type="caution">
    <text evidence="1">The sequence shown here is derived from an EMBL/GenBank/DDBJ whole genome shotgun (WGS) entry which is preliminary data.</text>
</comment>
<dbReference type="AlphaFoldDB" id="A0AAV4S919"/>
<evidence type="ECO:0000313" key="2">
    <source>
        <dbReference type="Proteomes" id="UP001054945"/>
    </source>
</evidence>
<reference evidence="1 2" key="1">
    <citation type="submission" date="2021-06" db="EMBL/GenBank/DDBJ databases">
        <title>Caerostris extrusa draft genome.</title>
        <authorList>
            <person name="Kono N."/>
            <person name="Arakawa K."/>
        </authorList>
    </citation>
    <scope>NUCLEOTIDE SEQUENCE [LARGE SCALE GENOMIC DNA]</scope>
</reference>
<organism evidence="1 2">
    <name type="scientific">Caerostris extrusa</name>
    <name type="common">Bark spider</name>
    <name type="synonym">Caerostris bankana</name>
    <dbReference type="NCBI Taxonomy" id="172846"/>
    <lineage>
        <taxon>Eukaryota</taxon>
        <taxon>Metazoa</taxon>
        <taxon>Ecdysozoa</taxon>
        <taxon>Arthropoda</taxon>
        <taxon>Chelicerata</taxon>
        <taxon>Arachnida</taxon>
        <taxon>Araneae</taxon>
        <taxon>Araneomorphae</taxon>
        <taxon>Entelegynae</taxon>
        <taxon>Araneoidea</taxon>
        <taxon>Araneidae</taxon>
        <taxon>Caerostris</taxon>
    </lineage>
</organism>
<keyword evidence="2" id="KW-1185">Reference proteome</keyword>
<evidence type="ECO:0000313" key="1">
    <source>
        <dbReference type="EMBL" id="GIY28925.1"/>
    </source>
</evidence>
<protein>
    <submittedName>
        <fullName evidence="1">Uncharacterized protein</fullName>
    </submittedName>
</protein>
<proteinExistence type="predicted"/>
<accession>A0AAV4S919</accession>